<evidence type="ECO:0000259" key="9">
    <source>
        <dbReference type="Pfam" id="PF04880"/>
    </source>
</evidence>
<dbReference type="GO" id="GO:0007059">
    <property type="term" value="P:chromosome segregation"/>
    <property type="evidence" value="ECO:0007669"/>
    <property type="project" value="TreeGrafter"/>
</dbReference>
<feature type="compositionally biased region" description="Basic and acidic residues" evidence="8">
    <location>
        <begin position="193"/>
        <end position="206"/>
    </location>
</feature>
<evidence type="ECO:0000256" key="5">
    <source>
        <dbReference type="ARBA" id="ARBA00022701"/>
    </source>
</evidence>
<organism evidence="10 11">
    <name type="scientific">Anopheles farauti</name>
    <dbReference type="NCBI Taxonomy" id="69004"/>
    <lineage>
        <taxon>Eukaryota</taxon>
        <taxon>Metazoa</taxon>
        <taxon>Ecdysozoa</taxon>
        <taxon>Arthropoda</taxon>
        <taxon>Hexapoda</taxon>
        <taxon>Insecta</taxon>
        <taxon>Pterygota</taxon>
        <taxon>Neoptera</taxon>
        <taxon>Endopterygota</taxon>
        <taxon>Diptera</taxon>
        <taxon>Nematocera</taxon>
        <taxon>Culicoidea</taxon>
        <taxon>Culicidae</taxon>
        <taxon>Anophelinae</taxon>
        <taxon>Anopheles</taxon>
    </lineage>
</organism>
<reference evidence="11" key="1">
    <citation type="submission" date="2014-01" db="EMBL/GenBank/DDBJ databases">
        <title>The Genome Sequence of Anopheles farauti FAR1 (V2).</title>
        <authorList>
            <consortium name="The Broad Institute Genomics Platform"/>
            <person name="Neafsey D.E."/>
            <person name="Besansky N."/>
            <person name="Howell P."/>
            <person name="Walton C."/>
            <person name="Young S.K."/>
            <person name="Zeng Q."/>
            <person name="Gargeya S."/>
            <person name="Fitzgerald M."/>
            <person name="Haas B."/>
            <person name="Abouelleil A."/>
            <person name="Allen A.W."/>
            <person name="Alvarado L."/>
            <person name="Arachchi H.M."/>
            <person name="Berlin A.M."/>
            <person name="Chapman S.B."/>
            <person name="Gainer-Dewar J."/>
            <person name="Goldberg J."/>
            <person name="Griggs A."/>
            <person name="Gujja S."/>
            <person name="Hansen M."/>
            <person name="Howarth C."/>
            <person name="Imamovic A."/>
            <person name="Ireland A."/>
            <person name="Larimer J."/>
            <person name="McCowan C."/>
            <person name="Murphy C."/>
            <person name="Pearson M."/>
            <person name="Poon T.W."/>
            <person name="Priest M."/>
            <person name="Roberts A."/>
            <person name="Saif S."/>
            <person name="Shea T."/>
            <person name="Sisk P."/>
            <person name="Sykes S."/>
            <person name="Wortman J."/>
            <person name="Nusbaum C."/>
            <person name="Birren B."/>
        </authorList>
    </citation>
    <scope>NUCLEOTIDE SEQUENCE [LARGE SCALE GENOMIC DNA]</scope>
    <source>
        <strain evidence="11">FAR1</strain>
    </source>
</reference>
<dbReference type="EnsemblMetazoa" id="AFAF007623-RA">
    <property type="protein sequence ID" value="AFAF007623-PA"/>
    <property type="gene ID" value="AFAF007623"/>
</dbReference>
<keyword evidence="6" id="KW-0175">Coiled coil</keyword>
<dbReference type="GO" id="GO:0051642">
    <property type="term" value="P:centrosome localization"/>
    <property type="evidence" value="ECO:0007669"/>
    <property type="project" value="TreeGrafter"/>
</dbReference>
<dbReference type="GO" id="GO:0007100">
    <property type="term" value="P:mitotic centrosome separation"/>
    <property type="evidence" value="ECO:0007669"/>
    <property type="project" value="TreeGrafter"/>
</dbReference>
<feature type="compositionally biased region" description="Gly residues" evidence="8">
    <location>
        <begin position="372"/>
        <end position="385"/>
    </location>
</feature>
<dbReference type="EMBL" id="AXCN02000659">
    <property type="status" value="NOT_ANNOTATED_CDS"/>
    <property type="molecule type" value="Genomic_DNA"/>
</dbReference>
<feature type="compositionally biased region" description="Basic and acidic residues" evidence="8">
    <location>
        <begin position="174"/>
        <end position="183"/>
    </location>
</feature>
<dbReference type="VEuPathDB" id="VectorBase:AFAF007623"/>
<evidence type="ECO:0000256" key="2">
    <source>
        <dbReference type="ARBA" id="ARBA00004300"/>
    </source>
</evidence>
<dbReference type="GO" id="GO:0005871">
    <property type="term" value="C:kinesin complex"/>
    <property type="evidence" value="ECO:0007669"/>
    <property type="project" value="TreeGrafter"/>
</dbReference>
<dbReference type="InterPro" id="IPR033494">
    <property type="entry name" value="NUDE"/>
</dbReference>
<dbReference type="STRING" id="69004.A0A182QCW2"/>
<evidence type="ECO:0000313" key="11">
    <source>
        <dbReference type="Proteomes" id="UP000075886"/>
    </source>
</evidence>
<dbReference type="GO" id="GO:0000132">
    <property type="term" value="P:establishment of mitotic spindle orientation"/>
    <property type="evidence" value="ECO:0007669"/>
    <property type="project" value="TreeGrafter"/>
</dbReference>
<dbReference type="PANTHER" id="PTHR10921:SF1">
    <property type="entry name" value="NUCLEAR DISTRIBUTION PROTEIN NUDE HOMOLOG"/>
    <property type="match status" value="1"/>
</dbReference>
<protein>
    <recommendedName>
        <fullName evidence="9">NUDE domain-containing protein</fullName>
    </recommendedName>
</protein>
<dbReference type="PANTHER" id="PTHR10921">
    <property type="entry name" value="NUCLEAR DISTRIBUTION PROTEIN NUDE HOMOLOG 1"/>
    <property type="match status" value="1"/>
</dbReference>
<name>A0A182QCW2_9DIPT</name>
<sequence>MEEKLFTSVEEECLYWKERCLKVSQERDDAQREFDDFTAESRQLEAELEMTVEQQEKKIRDLNQLVNQLHSENESYKRKMQYTENETNKIDADYRQLAKENEKLKVYIRELEQKNDDLERANRVASESVAEFESMLNQAYEKNALLELEVDEKERMQIKLQRLMDEARDLKQELKVRTLKPDEKEADEDGELGEGKSNDDTSKQQDDCAATTTTTTTIATAVGAPHVNSLPLLDGGGAVVASPEDTKLETLNNNLNASKQRHSLAGSPMVKLSAGKLKNDLLATEQDDTKSSDGGGGGKTALLSPTSQLIIERNGNTASAMALVPGGSLNAPMAPSDRVSTLNIVADLLRRLDNMEAKLKAWKIRKPSSRTAGGGAPGSTTGSGTGRTSLHTSHTISNLHHHSSSSNHNHNQHHPHHHSNHYQSQLHQHGDSNLSLNSLGSGDGGSLLQLTGNCCSTTGGNVQLHSYQPSTITIGTQTSQHLQPSTVSSLVTKTELLRTNK</sequence>
<comment type="subcellular location">
    <subcellularLocation>
        <location evidence="2">Cytoplasm</location>
        <location evidence="2">Cytoskeleton</location>
        <location evidence="2">Microtubule organizing center</location>
        <location evidence="2">Centrosome</location>
    </subcellularLocation>
    <subcellularLocation>
        <location evidence="1">Cytoplasm</location>
        <location evidence="1">Cytoskeleton</location>
        <location evidence="1">Spindle</location>
    </subcellularLocation>
</comment>
<feature type="compositionally biased region" description="Low complexity" evidence="8">
    <location>
        <begin position="386"/>
        <end position="409"/>
    </location>
</feature>
<dbReference type="AlphaFoldDB" id="A0A182QCW2"/>
<evidence type="ECO:0000256" key="6">
    <source>
        <dbReference type="ARBA" id="ARBA00023054"/>
    </source>
</evidence>
<dbReference type="Pfam" id="PF04880">
    <property type="entry name" value="NUDE_C"/>
    <property type="match status" value="1"/>
</dbReference>
<feature type="region of interest" description="Disordered" evidence="8">
    <location>
        <begin position="364"/>
        <end position="438"/>
    </location>
</feature>
<comment type="similarity">
    <text evidence="3">Belongs to the nudE family.</text>
</comment>
<dbReference type="GO" id="GO:0007020">
    <property type="term" value="P:microtubule nucleation"/>
    <property type="evidence" value="ECO:0007669"/>
    <property type="project" value="TreeGrafter"/>
</dbReference>
<keyword evidence="7" id="KW-0206">Cytoskeleton</keyword>
<dbReference type="GO" id="GO:0000776">
    <property type="term" value="C:kinetochore"/>
    <property type="evidence" value="ECO:0007669"/>
    <property type="project" value="TreeGrafter"/>
</dbReference>
<dbReference type="GO" id="GO:0016477">
    <property type="term" value="P:cell migration"/>
    <property type="evidence" value="ECO:0007669"/>
    <property type="project" value="TreeGrafter"/>
</dbReference>
<dbReference type="Proteomes" id="UP000075886">
    <property type="component" value="Unassembled WGS sequence"/>
</dbReference>
<evidence type="ECO:0000256" key="1">
    <source>
        <dbReference type="ARBA" id="ARBA00004186"/>
    </source>
</evidence>
<proteinExistence type="inferred from homology"/>
<keyword evidence="4" id="KW-0963">Cytoplasm</keyword>
<evidence type="ECO:0000256" key="7">
    <source>
        <dbReference type="ARBA" id="ARBA00023212"/>
    </source>
</evidence>
<dbReference type="InterPro" id="IPR006964">
    <property type="entry name" value="NUDE_dom"/>
</dbReference>
<feature type="domain" description="NUDE" evidence="9">
    <location>
        <begin position="131"/>
        <end position="235"/>
    </location>
</feature>
<feature type="region of interest" description="Disordered" evidence="8">
    <location>
        <begin position="174"/>
        <end position="209"/>
    </location>
</feature>
<evidence type="ECO:0000256" key="8">
    <source>
        <dbReference type="SAM" id="MobiDB-lite"/>
    </source>
</evidence>
<keyword evidence="5" id="KW-0493">Microtubule</keyword>
<feature type="compositionally biased region" description="Basic residues" evidence="8">
    <location>
        <begin position="410"/>
        <end position="420"/>
    </location>
</feature>
<evidence type="ECO:0000256" key="4">
    <source>
        <dbReference type="ARBA" id="ARBA00022490"/>
    </source>
</evidence>
<dbReference type="GO" id="GO:0005813">
    <property type="term" value="C:centrosome"/>
    <property type="evidence" value="ECO:0007669"/>
    <property type="project" value="UniProtKB-SubCell"/>
</dbReference>
<evidence type="ECO:0000256" key="3">
    <source>
        <dbReference type="ARBA" id="ARBA00007429"/>
    </source>
</evidence>
<dbReference type="GO" id="GO:0005874">
    <property type="term" value="C:microtubule"/>
    <property type="evidence" value="ECO:0007669"/>
    <property type="project" value="UniProtKB-KW"/>
</dbReference>
<dbReference type="GO" id="GO:0005819">
    <property type="term" value="C:spindle"/>
    <property type="evidence" value="ECO:0007669"/>
    <property type="project" value="UniProtKB-SubCell"/>
</dbReference>
<dbReference type="GO" id="GO:0047496">
    <property type="term" value="P:vesicle transport along microtubule"/>
    <property type="evidence" value="ECO:0007669"/>
    <property type="project" value="TreeGrafter"/>
</dbReference>
<evidence type="ECO:0000313" key="10">
    <source>
        <dbReference type="EnsemblMetazoa" id="AFAF007623-PA"/>
    </source>
</evidence>
<accession>A0A182QCW2</accession>
<dbReference type="GO" id="GO:0008017">
    <property type="term" value="F:microtubule binding"/>
    <property type="evidence" value="ECO:0007669"/>
    <property type="project" value="InterPro"/>
</dbReference>
<dbReference type="Gene3D" id="6.10.250.1080">
    <property type="match status" value="1"/>
</dbReference>
<reference evidence="10" key="2">
    <citation type="submission" date="2020-05" db="UniProtKB">
        <authorList>
            <consortium name="EnsemblMetazoa"/>
        </authorList>
    </citation>
    <scope>IDENTIFICATION</scope>
    <source>
        <strain evidence="10">FAR1</strain>
    </source>
</reference>
<keyword evidence="11" id="KW-1185">Reference proteome</keyword>